<keyword evidence="7 11" id="KW-0472">Membrane</keyword>
<evidence type="ECO:0000256" key="9">
    <source>
        <dbReference type="ARBA" id="ARBA00023180"/>
    </source>
</evidence>
<dbReference type="GO" id="GO:0012505">
    <property type="term" value="C:endomembrane system"/>
    <property type="evidence" value="ECO:0007669"/>
    <property type="project" value="UniProtKB-SubCell"/>
</dbReference>
<feature type="chain" id="PRO_5027886200" evidence="12">
    <location>
        <begin position="40"/>
        <end position="268"/>
    </location>
</feature>
<evidence type="ECO:0000256" key="2">
    <source>
        <dbReference type="ARBA" id="ARBA00004308"/>
    </source>
</evidence>
<feature type="disulfide bond" evidence="10">
    <location>
        <begin position="157"/>
        <end position="172"/>
    </location>
</feature>
<evidence type="ECO:0000256" key="6">
    <source>
        <dbReference type="ARBA" id="ARBA00022989"/>
    </source>
</evidence>
<dbReference type="PROSITE" id="PS50068">
    <property type="entry name" value="LDLRA_2"/>
    <property type="match status" value="2"/>
</dbReference>
<dbReference type="CDD" id="cd00112">
    <property type="entry name" value="LDLa"/>
    <property type="match status" value="2"/>
</dbReference>
<evidence type="ECO:0000256" key="11">
    <source>
        <dbReference type="SAM" id="Phobius"/>
    </source>
</evidence>
<comment type="subcellular location">
    <subcellularLocation>
        <location evidence="2">Endomembrane system</location>
    </subcellularLocation>
    <subcellularLocation>
        <location evidence="1">Membrane</location>
        <topology evidence="1">Single-pass membrane protein</topology>
    </subcellularLocation>
</comment>
<keyword evidence="5" id="KW-0677">Repeat</keyword>
<evidence type="ECO:0000313" key="13">
    <source>
        <dbReference type="Proteomes" id="UP000515202"/>
    </source>
</evidence>
<evidence type="ECO:0000256" key="3">
    <source>
        <dbReference type="ARBA" id="ARBA00022692"/>
    </source>
</evidence>
<keyword evidence="6 11" id="KW-1133">Transmembrane helix</keyword>
<accession>A0A6P3RK40</accession>
<dbReference type="InterPro" id="IPR036055">
    <property type="entry name" value="LDL_receptor-like_sf"/>
</dbReference>
<keyword evidence="8 10" id="KW-1015">Disulfide bond</keyword>
<dbReference type="FunFam" id="4.10.400.10:FF:000002">
    <property type="entry name" value="Low-density lipoprotein receptor-related protein 1"/>
    <property type="match status" value="2"/>
</dbReference>
<dbReference type="InterPro" id="IPR023415">
    <property type="entry name" value="LDLR_class-A_CS"/>
</dbReference>
<reference evidence="14" key="1">
    <citation type="submission" date="2025-08" db="UniProtKB">
        <authorList>
            <consortium name="RefSeq"/>
        </authorList>
    </citation>
    <scope>IDENTIFICATION</scope>
    <source>
        <tissue evidence="14">Kidney</tissue>
    </source>
</reference>
<dbReference type="InterPro" id="IPR002172">
    <property type="entry name" value="LDrepeatLR_classA_rpt"/>
</dbReference>
<organism evidence="13 14">
    <name type="scientific">Pteropus vampyrus</name>
    <name type="common">Large flying fox</name>
    <dbReference type="NCBI Taxonomy" id="132908"/>
    <lineage>
        <taxon>Eukaryota</taxon>
        <taxon>Metazoa</taxon>
        <taxon>Chordata</taxon>
        <taxon>Craniata</taxon>
        <taxon>Vertebrata</taxon>
        <taxon>Euteleostomi</taxon>
        <taxon>Mammalia</taxon>
        <taxon>Eutheria</taxon>
        <taxon>Laurasiatheria</taxon>
        <taxon>Chiroptera</taxon>
        <taxon>Yinpterochiroptera</taxon>
        <taxon>Pteropodoidea</taxon>
        <taxon>Pteropodidae</taxon>
        <taxon>Pteropodinae</taxon>
        <taxon>Pteropus</taxon>
    </lineage>
</organism>
<dbReference type="InterPro" id="IPR050685">
    <property type="entry name" value="LDLR"/>
</dbReference>
<evidence type="ECO:0000256" key="8">
    <source>
        <dbReference type="ARBA" id="ARBA00023157"/>
    </source>
</evidence>
<evidence type="ECO:0000256" key="12">
    <source>
        <dbReference type="SAM" id="SignalP"/>
    </source>
</evidence>
<dbReference type="PROSITE" id="PS01209">
    <property type="entry name" value="LDLRA_1"/>
    <property type="match status" value="2"/>
</dbReference>
<dbReference type="CTD" id="51293"/>
<dbReference type="PANTHER" id="PTHR24270:SF27">
    <property type="entry name" value="CD320 ANTIGEN"/>
    <property type="match status" value="1"/>
</dbReference>
<dbReference type="GeneID" id="105307709"/>
<dbReference type="AlphaFoldDB" id="A0A6P3RK40"/>
<protein>
    <submittedName>
        <fullName evidence="14">CD320 antigen</fullName>
    </submittedName>
</protein>
<evidence type="ECO:0000313" key="14">
    <source>
        <dbReference type="RefSeq" id="XP_011381581.1"/>
    </source>
</evidence>
<name>A0A6P3RK40_PTEVA</name>
<evidence type="ECO:0000256" key="5">
    <source>
        <dbReference type="ARBA" id="ARBA00022737"/>
    </source>
</evidence>
<keyword evidence="4 12" id="KW-0732">Signal</keyword>
<dbReference type="KEGG" id="pvp:105307709"/>
<dbReference type="RefSeq" id="XP_011381581.1">
    <property type="nucleotide sequence ID" value="XM_011383279.2"/>
</dbReference>
<dbReference type="PANTHER" id="PTHR24270">
    <property type="entry name" value="LOW-DENSITY LIPOPROTEIN RECEPTOR-RELATED"/>
    <property type="match status" value="1"/>
</dbReference>
<dbReference type="GO" id="GO:0016192">
    <property type="term" value="P:vesicle-mediated transport"/>
    <property type="evidence" value="ECO:0007669"/>
    <property type="project" value="UniProtKB-ARBA"/>
</dbReference>
<evidence type="ECO:0000256" key="4">
    <source>
        <dbReference type="ARBA" id="ARBA00022729"/>
    </source>
</evidence>
<keyword evidence="3 11" id="KW-0812">Transmembrane</keyword>
<keyword evidence="9" id="KW-0325">Glycoprotein</keyword>
<dbReference type="Proteomes" id="UP000515202">
    <property type="component" value="Unplaced"/>
</dbReference>
<dbReference type="Pfam" id="PF00057">
    <property type="entry name" value="Ldl_recept_a"/>
    <property type="match status" value="2"/>
</dbReference>
<proteinExistence type="predicted"/>
<comment type="caution">
    <text evidence="10">Lacks conserved residue(s) required for the propagation of feature annotation.</text>
</comment>
<evidence type="ECO:0000256" key="10">
    <source>
        <dbReference type="PROSITE-ProRule" id="PRU00124"/>
    </source>
</evidence>
<gene>
    <name evidence="14" type="primary">CD320</name>
</gene>
<feature type="signal peptide" evidence="12">
    <location>
        <begin position="1"/>
        <end position="39"/>
    </location>
</feature>
<dbReference type="OrthoDB" id="9990982at2759"/>
<dbReference type="SMART" id="SM00192">
    <property type="entry name" value="LDLa"/>
    <property type="match status" value="2"/>
</dbReference>
<dbReference type="PRINTS" id="PR00261">
    <property type="entry name" value="LDLRECEPTOR"/>
</dbReference>
<evidence type="ECO:0000256" key="1">
    <source>
        <dbReference type="ARBA" id="ARBA00004167"/>
    </source>
</evidence>
<dbReference type="Gene3D" id="4.10.400.10">
    <property type="entry name" value="Low-density Lipoprotein Receptor"/>
    <property type="match status" value="2"/>
</dbReference>
<sequence>MPGWGGVWSRWMALWGSQRTAALDLALWLLLGFRLGLEAAPTSVTTRSPVQAPGSTADSCMPTEFQCRTSGFCVPLSWHCDGDQDCSDGSDEECKIEPCAQDGQCPPPMENPCSCDSIDDCHDGIDKNLLNCSRQPCRAGELHCPLSSTCIPHTWLCDGHPDCPDSSDELGCGTETLQEGTSVGTPVTSVTLESVTYPKNATTTLVGDQNSVQSRNRNAYGVIVAAALLSAGLVAAVLLAISRLCAPLGLLVTVKESLMLSERKSSLL</sequence>
<evidence type="ECO:0000256" key="7">
    <source>
        <dbReference type="ARBA" id="ARBA00023136"/>
    </source>
</evidence>
<feature type="transmembrane region" description="Helical" evidence="11">
    <location>
        <begin position="219"/>
        <end position="241"/>
    </location>
</feature>
<dbReference type="SUPFAM" id="SSF57424">
    <property type="entry name" value="LDL receptor-like module"/>
    <property type="match status" value="2"/>
</dbReference>
<keyword evidence="13" id="KW-1185">Reference proteome</keyword>
<dbReference type="GO" id="GO:0005886">
    <property type="term" value="C:plasma membrane"/>
    <property type="evidence" value="ECO:0007669"/>
    <property type="project" value="TreeGrafter"/>
</dbReference>